<evidence type="ECO:0000259" key="2">
    <source>
        <dbReference type="Pfam" id="PF05351"/>
    </source>
</evidence>
<comment type="caution">
    <text evidence="3">The sequence shown here is derived from an EMBL/GenBank/DDBJ whole genome shotgun (WGS) entry which is preliminary data.</text>
</comment>
<dbReference type="PANTHER" id="PTHR12976">
    <property type="entry name" value="RETINAL ROD RHODOPSIN-SENSITIVE CGMP 3',5'-CYCLIC PHOSPHODIESTERASE DELTA-SUBUNIT"/>
    <property type="match status" value="1"/>
</dbReference>
<dbReference type="InterPro" id="IPR014756">
    <property type="entry name" value="Ig_E-set"/>
</dbReference>
<dbReference type="GO" id="GO:0005737">
    <property type="term" value="C:cytoplasm"/>
    <property type="evidence" value="ECO:0007669"/>
    <property type="project" value="TreeGrafter"/>
</dbReference>
<evidence type="ECO:0000313" key="4">
    <source>
        <dbReference type="Proteomes" id="UP001174909"/>
    </source>
</evidence>
<reference evidence="3" key="1">
    <citation type="submission" date="2023-03" db="EMBL/GenBank/DDBJ databases">
        <authorList>
            <person name="Steffen K."/>
            <person name="Cardenas P."/>
        </authorList>
    </citation>
    <scope>NUCLEOTIDE SEQUENCE</scope>
</reference>
<evidence type="ECO:0000313" key="3">
    <source>
        <dbReference type="EMBL" id="CAI8002893.1"/>
    </source>
</evidence>
<dbReference type="SUPFAM" id="SSF81296">
    <property type="entry name" value="E set domains"/>
    <property type="match status" value="1"/>
</dbReference>
<accession>A0AA35R3X4</accession>
<keyword evidence="4" id="KW-1185">Reference proteome</keyword>
<feature type="domain" description="GMP phosphodiesterase delta subunit" evidence="2">
    <location>
        <begin position="44"/>
        <end position="155"/>
    </location>
</feature>
<dbReference type="Gene3D" id="2.70.50.40">
    <property type="entry name" value="GMP phosphodiesterase, delta subunit"/>
    <property type="match status" value="1"/>
</dbReference>
<organism evidence="3 4">
    <name type="scientific">Geodia barretti</name>
    <name type="common">Barrett's horny sponge</name>
    <dbReference type="NCBI Taxonomy" id="519541"/>
    <lineage>
        <taxon>Eukaryota</taxon>
        <taxon>Metazoa</taxon>
        <taxon>Porifera</taxon>
        <taxon>Demospongiae</taxon>
        <taxon>Heteroscleromorpha</taxon>
        <taxon>Tetractinellida</taxon>
        <taxon>Astrophorina</taxon>
        <taxon>Geodiidae</taxon>
        <taxon>Geodia</taxon>
    </lineage>
</organism>
<name>A0AA35R3X4_GEOBA</name>
<proteinExistence type="inferred from homology"/>
<dbReference type="InterPro" id="IPR037036">
    <property type="entry name" value="PDED_dom_sf"/>
</dbReference>
<gene>
    <name evidence="3" type="ORF">GBAR_LOCUS3502</name>
</gene>
<dbReference type="PANTHER" id="PTHR12976:SF0">
    <property type="entry name" value="RETINAL ROD RHODOPSIN-SENSITIVE CGMP 3',5'-CYCLIC PHOSPHODIESTERASE SUBUNIT DELTA"/>
    <property type="match status" value="1"/>
</dbReference>
<comment type="similarity">
    <text evidence="1">Belongs to the PDE6D/unc-119 family.</text>
</comment>
<protein>
    <submittedName>
        <fullName evidence="3">Retinal rod rhodopsin-sensitive cGMP 3',5'-cyclic phosphodiesterase subunit delta</fullName>
    </submittedName>
</protein>
<dbReference type="Proteomes" id="UP001174909">
    <property type="component" value="Unassembled WGS sequence"/>
</dbReference>
<dbReference type="AlphaFoldDB" id="A0AA35R3X4"/>
<dbReference type="EMBL" id="CASHTH010000498">
    <property type="protein sequence ID" value="CAI8002893.1"/>
    <property type="molecule type" value="Genomic_DNA"/>
</dbReference>
<sequence>MHPQERFSGRVKKTCLYQVLNMKVSRWALAICFGNLGQNLCLIDCDTMFVHTARVPKKILKCKAVSREINFTSSEMLNELRLEQRVQFKGKSVEEWNFRFGFVIPGSTNTWQSVIEAEDESQMMPAEILTGNLTIETKFLDGDLLVSTSVVRIYYV</sequence>
<dbReference type="Pfam" id="PF05351">
    <property type="entry name" value="GMP_PDE_delta"/>
    <property type="match status" value="1"/>
</dbReference>
<dbReference type="InterPro" id="IPR008015">
    <property type="entry name" value="PDED_dom"/>
</dbReference>
<evidence type="ECO:0000256" key="1">
    <source>
        <dbReference type="ARBA" id="ARBA00008102"/>
    </source>
</evidence>